<comment type="caution">
    <text evidence="2">The sequence shown here is derived from an EMBL/GenBank/DDBJ whole genome shotgun (WGS) entry which is preliminary data.</text>
</comment>
<name>A0ABQ3DV26_9GAMM</name>
<dbReference type="RefSeq" id="WP_189443407.1">
    <property type="nucleotide sequence ID" value="NZ_BMZI01000002.1"/>
</dbReference>
<gene>
    <name evidence="2" type="ORF">GCM10009038_08510</name>
</gene>
<dbReference type="Proteomes" id="UP000646745">
    <property type="component" value="Unassembled WGS sequence"/>
</dbReference>
<reference evidence="3" key="1">
    <citation type="journal article" date="2019" name="Int. J. Syst. Evol. Microbiol.">
        <title>The Global Catalogue of Microorganisms (GCM) 10K type strain sequencing project: providing services to taxonomists for standard genome sequencing and annotation.</title>
        <authorList>
            <consortium name="The Broad Institute Genomics Platform"/>
            <consortium name="The Broad Institute Genome Sequencing Center for Infectious Disease"/>
            <person name="Wu L."/>
            <person name="Ma J."/>
        </authorList>
    </citation>
    <scope>NUCLEOTIDE SEQUENCE [LARGE SCALE GENOMIC DNA]</scope>
    <source>
        <strain evidence="3">KCTC 32998</strain>
    </source>
</reference>
<dbReference type="CDD" id="cd00085">
    <property type="entry name" value="HNHc"/>
    <property type="match status" value="1"/>
</dbReference>
<evidence type="ECO:0000313" key="2">
    <source>
        <dbReference type="EMBL" id="GHB12801.1"/>
    </source>
</evidence>
<dbReference type="EMBL" id="BMZI01000002">
    <property type="protein sequence ID" value="GHB12801.1"/>
    <property type="molecule type" value="Genomic_DNA"/>
</dbReference>
<accession>A0ABQ3DV26</accession>
<dbReference type="SMART" id="SM00507">
    <property type="entry name" value="HNHc"/>
    <property type="match status" value="1"/>
</dbReference>
<evidence type="ECO:0000259" key="1">
    <source>
        <dbReference type="SMART" id="SM00507"/>
    </source>
</evidence>
<organism evidence="2 3">
    <name type="scientific">Salinicola rhizosphaerae</name>
    <dbReference type="NCBI Taxonomy" id="1443141"/>
    <lineage>
        <taxon>Bacteria</taxon>
        <taxon>Pseudomonadati</taxon>
        <taxon>Pseudomonadota</taxon>
        <taxon>Gammaproteobacteria</taxon>
        <taxon>Oceanospirillales</taxon>
        <taxon>Halomonadaceae</taxon>
        <taxon>Salinicola</taxon>
    </lineage>
</organism>
<proteinExistence type="predicted"/>
<dbReference type="InterPro" id="IPR003615">
    <property type="entry name" value="HNH_nuc"/>
</dbReference>
<feature type="domain" description="HNH nuclease" evidence="1">
    <location>
        <begin position="248"/>
        <end position="308"/>
    </location>
</feature>
<dbReference type="Gene3D" id="1.10.30.50">
    <property type="match status" value="1"/>
</dbReference>
<evidence type="ECO:0000313" key="3">
    <source>
        <dbReference type="Proteomes" id="UP000646745"/>
    </source>
</evidence>
<protein>
    <recommendedName>
        <fullName evidence="1">HNH nuclease domain-containing protein</fullName>
    </recommendedName>
</protein>
<sequence>MARRSQRSDPHLLRQQLITLLTDFDKRLNQSDLREQVQALVPANYLLRDLGSSLIQGENLENARDRIIAYLCKYHGSLIKGDELMVVAGISEYARRIRELRVQEGWPILSGAMIRQMIDEGELGESELTSDKNLELSPDSYILLENSQDRDAAFRWNSANRIRKSEKGIKSKILEYLRLNVGEHVTGEELKYLANDKSEWPRRIRELRTEEGWPILTKVSGNPELPVGVYVLEEDKQAQPHDRNIPDSVRVDVLTRDNHKCRKCNWGYSNLIPGDPRRILELHHIIHHANRGTNTADNLITLCNVHHDQVHKNEITPEELISLINGV</sequence>
<keyword evidence="3" id="KW-1185">Reference proteome</keyword>